<keyword evidence="2" id="KW-0812">Transmembrane</keyword>
<dbReference type="EMBL" id="CP071696">
    <property type="protein sequence ID" value="QTX04634.1"/>
    <property type="molecule type" value="Genomic_DNA"/>
</dbReference>
<evidence type="ECO:0000313" key="3">
    <source>
        <dbReference type="EMBL" id="QTX04634.1"/>
    </source>
</evidence>
<dbReference type="Proteomes" id="UP000671914">
    <property type="component" value="Chromosome"/>
</dbReference>
<evidence type="ECO:0000256" key="2">
    <source>
        <dbReference type="SAM" id="Phobius"/>
    </source>
</evidence>
<reference evidence="3" key="1">
    <citation type="submission" date="2021-03" db="EMBL/GenBank/DDBJ databases">
        <title>Agromyces archimandritus sp. nov., isolated from the cockroach Archimandrita tessellata.</title>
        <authorList>
            <person name="Guzman J."/>
            <person name="Ortuzar M."/>
            <person name="Poehlein A."/>
            <person name="Daniel R."/>
            <person name="Trujillo M."/>
            <person name="Vilcinskas A."/>
        </authorList>
    </citation>
    <scope>NUCLEOTIDE SEQUENCE</scope>
    <source>
        <strain evidence="3">G127AT</strain>
    </source>
</reference>
<dbReference type="KEGG" id="aarc:G127AT_15525"/>
<evidence type="ECO:0000313" key="4">
    <source>
        <dbReference type="Proteomes" id="UP000671914"/>
    </source>
</evidence>
<evidence type="ECO:0000256" key="1">
    <source>
        <dbReference type="SAM" id="MobiDB-lite"/>
    </source>
</evidence>
<feature type="transmembrane region" description="Helical" evidence="2">
    <location>
        <begin position="131"/>
        <end position="154"/>
    </location>
</feature>
<dbReference type="AlphaFoldDB" id="A0A975FMI6"/>
<name>A0A975FMI6_9MICO</name>
<feature type="compositionally biased region" description="Basic and acidic residues" evidence="1">
    <location>
        <begin position="170"/>
        <end position="194"/>
    </location>
</feature>
<keyword evidence="4" id="KW-1185">Reference proteome</keyword>
<dbReference type="Pfam" id="PF09534">
    <property type="entry name" value="Trp_oprn_chp"/>
    <property type="match status" value="1"/>
</dbReference>
<keyword evidence="2" id="KW-0472">Membrane</keyword>
<dbReference type="InterPro" id="IPR019051">
    <property type="entry name" value="Trp_biosyn_TM_oprn/chp"/>
</dbReference>
<dbReference type="RefSeq" id="WP_210898426.1">
    <property type="nucleotide sequence ID" value="NZ_CP071696.1"/>
</dbReference>
<gene>
    <name evidence="3" type="ORF">G127AT_15525</name>
</gene>
<feature type="region of interest" description="Disordered" evidence="1">
    <location>
        <begin position="170"/>
        <end position="208"/>
    </location>
</feature>
<feature type="transmembrane region" description="Helical" evidence="2">
    <location>
        <begin position="49"/>
        <end position="70"/>
    </location>
</feature>
<protein>
    <submittedName>
        <fullName evidence="3">Trp biosynthesis-associated membrane protein</fullName>
    </submittedName>
</protein>
<proteinExistence type="predicted"/>
<accession>A0A975FMI6</accession>
<keyword evidence="2" id="KW-1133">Transmembrane helix</keyword>
<feature type="transmembrane region" description="Helical" evidence="2">
    <location>
        <begin position="77"/>
        <end position="98"/>
    </location>
</feature>
<sequence>MLARAKSISLIAVIAAAGLGLLAWSQPWFTLVLDDGPWPADPVGVAGAIASPAVSALSIAGLALAAALALAGPVIRIVLGVLGLLLGGCLVLAAGMSLGEPATAVSRAVTEATGVAGTQTRDLIAAVDATAWPSVAIAAGILMAAASVFIVVTARRWPASARKYRTARFSEDVDDRSAKDRAVDDWDELTRGDDPTEPGGADEPPVTR</sequence>
<organism evidence="3 4">
    <name type="scientific">Agromyces archimandritae</name>
    <dbReference type="NCBI Taxonomy" id="2781962"/>
    <lineage>
        <taxon>Bacteria</taxon>
        <taxon>Bacillati</taxon>
        <taxon>Actinomycetota</taxon>
        <taxon>Actinomycetes</taxon>
        <taxon>Micrococcales</taxon>
        <taxon>Microbacteriaceae</taxon>
        <taxon>Agromyces</taxon>
    </lineage>
</organism>